<dbReference type="UniPathway" id="UPA00028">
    <property type="reaction ID" value="UER00005"/>
</dbReference>
<dbReference type="Gene3D" id="3.40.50.620">
    <property type="entry name" value="HUPs"/>
    <property type="match status" value="1"/>
</dbReference>
<evidence type="ECO:0000256" key="9">
    <source>
        <dbReference type="ARBA" id="ARBA00029902"/>
    </source>
</evidence>
<dbReference type="NCBIfam" id="TIGR00018">
    <property type="entry name" value="panC"/>
    <property type="match status" value="1"/>
</dbReference>
<evidence type="ECO:0000256" key="11">
    <source>
        <dbReference type="ARBA" id="ARBA00048258"/>
    </source>
</evidence>
<evidence type="ECO:0000256" key="7">
    <source>
        <dbReference type="ARBA" id="ARBA00022741"/>
    </source>
</evidence>
<evidence type="ECO:0000256" key="3">
    <source>
        <dbReference type="ARBA" id="ARBA00012219"/>
    </source>
</evidence>
<dbReference type="Proteomes" id="UP000245609">
    <property type="component" value="Unassembled WGS sequence"/>
</dbReference>
<dbReference type="InterPro" id="IPR014729">
    <property type="entry name" value="Rossmann-like_a/b/a_fold"/>
</dbReference>
<sequence>MSLIPTVLDSIAKVRQTREQQIIQGKITGLVPTMGAIHQGHLSLIETALKDCDFVYVSIFVNPSQFSPTEDLDRYPRTLEADLEKIQKLNTLDNIFVFVPTVSDIYPNGIPLQVSAQTGAFVQVIGLSEQLEGSTRPHFFRGVATVVSKFFNIVSPNFAYFGQKDIQQCIVIKKLVSDLFFNLQIKIVPTARDPVDGLALSSRNVYLTPKQRKHAPAVYRGLHKANTLFEHKKSASRSELIKCVLNSVEKEGSEHFQFDYICVSDKSSLLELDHVNESGAIISCAWKMGTTRLIDNIVLGAQI</sequence>
<keyword evidence="14" id="KW-1185">Reference proteome</keyword>
<dbReference type="EMBL" id="MBFS01003560">
    <property type="protein sequence ID" value="PVU85990.1"/>
    <property type="molecule type" value="Genomic_DNA"/>
</dbReference>
<evidence type="ECO:0000256" key="1">
    <source>
        <dbReference type="ARBA" id="ARBA00004990"/>
    </source>
</evidence>
<comment type="caution">
    <text evidence="13">The sequence shown here is derived from an EMBL/GenBank/DDBJ whole genome shotgun (WGS) entry which is preliminary data.</text>
</comment>
<evidence type="ECO:0000256" key="4">
    <source>
        <dbReference type="ARBA" id="ARBA00015647"/>
    </source>
</evidence>
<dbReference type="PANTHER" id="PTHR21299">
    <property type="entry name" value="CYTIDYLATE KINASE/PANTOATE-BETA-ALANINE LIGASE"/>
    <property type="match status" value="1"/>
</dbReference>
<keyword evidence="8" id="KW-0067">ATP-binding</keyword>
<evidence type="ECO:0000256" key="5">
    <source>
        <dbReference type="ARBA" id="ARBA00022598"/>
    </source>
</evidence>
<dbReference type="NCBIfam" id="TIGR00125">
    <property type="entry name" value="cyt_tran_rel"/>
    <property type="match status" value="1"/>
</dbReference>
<comment type="pathway">
    <text evidence="1">Cofactor biosynthesis; (R)-pantothenate biosynthesis; (R)-pantothenate from (R)-pantoate and beta-alanine: step 1/1.</text>
</comment>
<accession>A0A2T9YXY8</accession>
<dbReference type="InterPro" id="IPR003721">
    <property type="entry name" value="Pantoate_ligase"/>
</dbReference>
<evidence type="ECO:0000256" key="6">
    <source>
        <dbReference type="ARBA" id="ARBA00022655"/>
    </source>
</evidence>
<comment type="similarity">
    <text evidence="2">Belongs to the pantothenate synthetase family.</text>
</comment>
<dbReference type="SUPFAM" id="SSF52374">
    <property type="entry name" value="Nucleotidylyl transferase"/>
    <property type="match status" value="1"/>
</dbReference>
<evidence type="ECO:0000313" key="14">
    <source>
        <dbReference type="Proteomes" id="UP000245609"/>
    </source>
</evidence>
<dbReference type="FunFam" id="3.40.50.620:FF:000013">
    <property type="entry name" value="Pantothenate synthetase"/>
    <property type="match status" value="1"/>
</dbReference>
<dbReference type="Gene3D" id="3.30.1300.10">
    <property type="entry name" value="Pantoate-beta-alanine ligase, C-terminal domain"/>
    <property type="match status" value="1"/>
</dbReference>
<gene>
    <name evidence="13" type="ORF">BB560_005756</name>
    <name evidence="12" type="ORF">BB560_006843</name>
</gene>
<protein>
    <recommendedName>
        <fullName evidence="4">Pantoate--beta-alanine ligase</fullName>
        <ecNumber evidence="3">6.3.2.1</ecNumber>
    </recommendedName>
    <alternativeName>
        <fullName evidence="10">Pantoate-activating enzyme</fullName>
    </alternativeName>
    <alternativeName>
        <fullName evidence="9">Pantothenate synthetase</fullName>
    </alternativeName>
</protein>
<comment type="catalytic activity">
    <reaction evidence="11">
        <text>(R)-pantoate + beta-alanine + ATP = (R)-pantothenate + AMP + diphosphate + H(+)</text>
        <dbReference type="Rhea" id="RHEA:10912"/>
        <dbReference type="ChEBI" id="CHEBI:15378"/>
        <dbReference type="ChEBI" id="CHEBI:15980"/>
        <dbReference type="ChEBI" id="CHEBI:29032"/>
        <dbReference type="ChEBI" id="CHEBI:30616"/>
        <dbReference type="ChEBI" id="CHEBI:33019"/>
        <dbReference type="ChEBI" id="CHEBI:57966"/>
        <dbReference type="ChEBI" id="CHEBI:456215"/>
        <dbReference type="EC" id="6.3.2.1"/>
    </reaction>
</comment>
<dbReference type="GO" id="GO:0004592">
    <property type="term" value="F:pantoate-beta-alanine ligase activity"/>
    <property type="evidence" value="ECO:0007669"/>
    <property type="project" value="UniProtKB-EC"/>
</dbReference>
<dbReference type="InterPro" id="IPR042176">
    <property type="entry name" value="Pantoate_ligase_C"/>
</dbReference>
<evidence type="ECO:0000256" key="8">
    <source>
        <dbReference type="ARBA" id="ARBA00022840"/>
    </source>
</evidence>
<dbReference type="STRING" id="133381.A0A2T9YXY8"/>
<dbReference type="EMBL" id="MBFS01002453">
    <property type="protein sequence ID" value="PVU97187.1"/>
    <property type="molecule type" value="Genomic_DNA"/>
</dbReference>
<keyword evidence="6" id="KW-0566">Pantothenate biosynthesis</keyword>
<reference evidence="13 14" key="1">
    <citation type="journal article" date="2018" name="MBio">
        <title>Comparative Genomics Reveals the Core Gene Toolbox for the Fungus-Insect Symbiosis.</title>
        <authorList>
            <person name="Wang Y."/>
            <person name="Stata M."/>
            <person name="Wang W."/>
            <person name="Stajich J.E."/>
            <person name="White M.M."/>
            <person name="Moncalvo J.M."/>
        </authorList>
    </citation>
    <scope>NUCLEOTIDE SEQUENCE [LARGE SCALE GENOMIC DNA]</scope>
    <source>
        <strain evidence="13 14">SC-DP-2</strain>
    </source>
</reference>
<proteinExistence type="inferred from homology"/>
<evidence type="ECO:0000313" key="12">
    <source>
        <dbReference type="EMBL" id="PVU85990.1"/>
    </source>
</evidence>
<evidence type="ECO:0000256" key="2">
    <source>
        <dbReference type="ARBA" id="ARBA00009256"/>
    </source>
</evidence>
<keyword evidence="7" id="KW-0547">Nucleotide-binding</keyword>
<name>A0A2T9YXY8_9FUNG</name>
<evidence type="ECO:0000256" key="10">
    <source>
        <dbReference type="ARBA" id="ARBA00032806"/>
    </source>
</evidence>
<dbReference type="GO" id="GO:0015940">
    <property type="term" value="P:pantothenate biosynthetic process"/>
    <property type="evidence" value="ECO:0007669"/>
    <property type="project" value="UniProtKB-UniPathway"/>
</dbReference>
<dbReference type="InterPro" id="IPR004821">
    <property type="entry name" value="Cyt_trans-like"/>
</dbReference>
<evidence type="ECO:0000313" key="13">
    <source>
        <dbReference type="EMBL" id="PVU97187.1"/>
    </source>
</evidence>
<organism evidence="13 14">
    <name type="scientific">Smittium megazygosporum</name>
    <dbReference type="NCBI Taxonomy" id="133381"/>
    <lineage>
        <taxon>Eukaryota</taxon>
        <taxon>Fungi</taxon>
        <taxon>Fungi incertae sedis</taxon>
        <taxon>Zoopagomycota</taxon>
        <taxon>Kickxellomycotina</taxon>
        <taxon>Harpellomycetes</taxon>
        <taxon>Harpellales</taxon>
        <taxon>Legeriomycetaceae</taxon>
        <taxon>Smittium</taxon>
    </lineage>
</organism>
<keyword evidence="5" id="KW-0436">Ligase</keyword>
<dbReference type="EC" id="6.3.2.1" evidence="3"/>
<dbReference type="PANTHER" id="PTHR21299:SF1">
    <property type="entry name" value="PANTOATE--BETA-ALANINE LIGASE"/>
    <property type="match status" value="1"/>
</dbReference>
<dbReference type="AlphaFoldDB" id="A0A2T9YXY8"/>
<dbReference type="OrthoDB" id="2020436at2759"/>
<dbReference type="GO" id="GO:0005524">
    <property type="term" value="F:ATP binding"/>
    <property type="evidence" value="ECO:0007669"/>
    <property type="project" value="UniProtKB-KW"/>
</dbReference>
<dbReference type="HAMAP" id="MF_00158">
    <property type="entry name" value="PanC"/>
    <property type="match status" value="1"/>
</dbReference>
<dbReference type="CDD" id="cd00560">
    <property type="entry name" value="PanC"/>
    <property type="match status" value="1"/>
</dbReference>
<dbReference type="Pfam" id="PF02569">
    <property type="entry name" value="Pantoate_ligase"/>
    <property type="match status" value="1"/>
</dbReference>